<dbReference type="PANTHER" id="PTHR44936">
    <property type="entry name" value="SENSOR PROTEIN CREC"/>
    <property type="match status" value="1"/>
</dbReference>
<evidence type="ECO:0000256" key="7">
    <source>
        <dbReference type="ARBA" id="ARBA00022741"/>
    </source>
</evidence>
<evidence type="ECO:0000313" key="14">
    <source>
        <dbReference type="Proteomes" id="UP000198773"/>
    </source>
</evidence>
<sequence>MSRLLLGLLCTTLLSLFLLSQLLDQVVQQDEQPESGYQRLAANLLRQLDQRSADVPLAQLPSFVEQQSSNWQLPLQLHASSAFQLPAELQHQLTEPEGLLLASNDQLYLLRRLSAHPDWLLRLPLDEEDTHHPLSLWLTLGLYFGMALLLMLWLFPLLQRLNLLTKVAERFGSGDTKVRMPLHRLSYIPSLEHSFNRMASQIDQLMQENQLLASSLSHDLRTPLACFRFGLDAALDAEPAEQKNQYLKRLEKDADRMEAMVNSFLDYASLSRAGSKLSFASLELSDWLDAVLQHYQPLLQQKQLRLELVRPKHCMHPRIHADWLERAISNVISNACRFARQVIRVELSNNKQHCCITISDDGPGIDSNEQQKVLEPFYKVIQKDTDTKNNTHFGLGLAITVQILSWHQGKVQVSRCRQLGGARFSLQLPPC</sequence>
<dbReference type="CDD" id="cd00075">
    <property type="entry name" value="HATPase"/>
    <property type="match status" value="1"/>
</dbReference>
<feature type="domain" description="HAMP" evidence="12">
    <location>
        <begin position="155"/>
        <end position="207"/>
    </location>
</feature>
<dbReference type="InterPro" id="IPR003661">
    <property type="entry name" value="HisK_dim/P_dom"/>
</dbReference>
<gene>
    <name evidence="13" type="ORF">SAMN04488051_102209</name>
</gene>
<dbReference type="SUPFAM" id="SSF47384">
    <property type="entry name" value="Homodimeric domain of signal transducing histidine kinase"/>
    <property type="match status" value="1"/>
</dbReference>
<reference evidence="13 14" key="1">
    <citation type="submission" date="2016-10" db="EMBL/GenBank/DDBJ databases">
        <authorList>
            <person name="de Groot N.N."/>
        </authorList>
    </citation>
    <scope>NUCLEOTIDE SEQUENCE [LARGE SCALE GENOMIC DNA]</scope>
    <source>
        <strain evidence="13 14">CGMCC 1.3430</strain>
    </source>
</reference>
<keyword evidence="10" id="KW-1133">Transmembrane helix</keyword>
<dbReference type="STRING" id="152573.SAMN04488051_102209"/>
<dbReference type="Gene3D" id="1.10.287.130">
    <property type="match status" value="1"/>
</dbReference>
<evidence type="ECO:0000256" key="2">
    <source>
        <dbReference type="ARBA" id="ARBA00004651"/>
    </source>
</evidence>
<evidence type="ECO:0000259" key="11">
    <source>
        <dbReference type="PROSITE" id="PS50109"/>
    </source>
</evidence>
<dbReference type="Gene3D" id="3.30.565.10">
    <property type="entry name" value="Histidine kinase-like ATPase, C-terminal domain"/>
    <property type="match status" value="1"/>
</dbReference>
<comment type="subcellular location">
    <subcellularLocation>
        <location evidence="2">Cell membrane</location>
        <topology evidence="2">Multi-pass membrane protein</topology>
    </subcellularLocation>
</comment>
<evidence type="ECO:0000313" key="13">
    <source>
        <dbReference type="EMBL" id="SEA23645.1"/>
    </source>
</evidence>
<dbReference type="PROSITE" id="PS50885">
    <property type="entry name" value="HAMP"/>
    <property type="match status" value="1"/>
</dbReference>
<dbReference type="Proteomes" id="UP000198773">
    <property type="component" value="Unassembled WGS sequence"/>
</dbReference>
<keyword evidence="8 13" id="KW-0418">Kinase</keyword>
<evidence type="ECO:0000256" key="8">
    <source>
        <dbReference type="ARBA" id="ARBA00022777"/>
    </source>
</evidence>
<evidence type="ECO:0000256" key="5">
    <source>
        <dbReference type="ARBA" id="ARBA00022553"/>
    </source>
</evidence>
<dbReference type="PRINTS" id="PR00344">
    <property type="entry name" value="BCTRLSENSOR"/>
</dbReference>
<dbReference type="EMBL" id="FNRM01000002">
    <property type="protein sequence ID" value="SEA23645.1"/>
    <property type="molecule type" value="Genomic_DNA"/>
</dbReference>
<dbReference type="InterPro" id="IPR003594">
    <property type="entry name" value="HATPase_dom"/>
</dbReference>
<feature type="transmembrane region" description="Helical" evidence="10">
    <location>
        <begin position="134"/>
        <end position="155"/>
    </location>
</feature>
<keyword evidence="7" id="KW-0547">Nucleotide-binding</keyword>
<keyword evidence="4" id="KW-1003">Cell membrane</keyword>
<dbReference type="InterPro" id="IPR004358">
    <property type="entry name" value="Sig_transdc_His_kin-like_C"/>
</dbReference>
<evidence type="ECO:0000256" key="10">
    <source>
        <dbReference type="SAM" id="Phobius"/>
    </source>
</evidence>
<evidence type="ECO:0000259" key="12">
    <source>
        <dbReference type="PROSITE" id="PS50885"/>
    </source>
</evidence>
<comment type="catalytic activity">
    <reaction evidence="1">
        <text>ATP + protein L-histidine = ADP + protein N-phospho-L-histidine.</text>
        <dbReference type="EC" id="2.7.13.3"/>
    </reaction>
</comment>
<dbReference type="InterPro" id="IPR005467">
    <property type="entry name" value="His_kinase_dom"/>
</dbReference>
<keyword evidence="10" id="KW-0812">Transmembrane</keyword>
<keyword evidence="9" id="KW-0067">ATP-binding</keyword>
<evidence type="ECO:0000256" key="9">
    <source>
        <dbReference type="ARBA" id="ARBA00022840"/>
    </source>
</evidence>
<dbReference type="GO" id="GO:0005886">
    <property type="term" value="C:plasma membrane"/>
    <property type="evidence" value="ECO:0007669"/>
    <property type="project" value="UniProtKB-SubCell"/>
</dbReference>
<dbReference type="AlphaFoldDB" id="A0A1H3ZIZ2"/>
<evidence type="ECO:0000256" key="1">
    <source>
        <dbReference type="ARBA" id="ARBA00000085"/>
    </source>
</evidence>
<dbReference type="GO" id="GO:0005524">
    <property type="term" value="F:ATP binding"/>
    <property type="evidence" value="ECO:0007669"/>
    <property type="project" value="UniProtKB-KW"/>
</dbReference>
<dbReference type="Pfam" id="PF00512">
    <property type="entry name" value="HisKA"/>
    <property type="match status" value="1"/>
</dbReference>
<keyword evidence="14" id="KW-1185">Reference proteome</keyword>
<dbReference type="CDD" id="cd06225">
    <property type="entry name" value="HAMP"/>
    <property type="match status" value="1"/>
</dbReference>
<dbReference type="InterPro" id="IPR036890">
    <property type="entry name" value="HATPase_C_sf"/>
</dbReference>
<keyword evidence="5" id="KW-0597">Phosphoprotein</keyword>
<dbReference type="CDD" id="cd00082">
    <property type="entry name" value="HisKA"/>
    <property type="match status" value="1"/>
</dbReference>
<feature type="domain" description="Histidine kinase" evidence="11">
    <location>
        <begin position="215"/>
        <end position="431"/>
    </location>
</feature>
<dbReference type="RefSeq" id="WP_091340249.1">
    <property type="nucleotide sequence ID" value="NZ_FNRM01000002.1"/>
</dbReference>
<keyword evidence="10" id="KW-0472">Membrane</keyword>
<protein>
    <recommendedName>
        <fullName evidence="3">histidine kinase</fullName>
        <ecNumber evidence="3">2.7.13.3</ecNumber>
    </recommendedName>
</protein>
<evidence type="ECO:0000256" key="3">
    <source>
        <dbReference type="ARBA" id="ARBA00012438"/>
    </source>
</evidence>
<evidence type="ECO:0000256" key="6">
    <source>
        <dbReference type="ARBA" id="ARBA00022679"/>
    </source>
</evidence>
<dbReference type="SUPFAM" id="SSF55874">
    <property type="entry name" value="ATPase domain of HSP90 chaperone/DNA topoisomerase II/histidine kinase"/>
    <property type="match status" value="1"/>
</dbReference>
<dbReference type="InterPro" id="IPR050980">
    <property type="entry name" value="2C_sensor_his_kinase"/>
</dbReference>
<proteinExistence type="predicted"/>
<keyword evidence="6" id="KW-0808">Transferase</keyword>
<evidence type="ECO:0000256" key="4">
    <source>
        <dbReference type="ARBA" id="ARBA00022475"/>
    </source>
</evidence>
<dbReference type="OrthoDB" id="9804645at2"/>
<dbReference type="SMART" id="SM00388">
    <property type="entry name" value="HisKA"/>
    <property type="match status" value="1"/>
</dbReference>
<dbReference type="Pfam" id="PF02518">
    <property type="entry name" value="HATPase_c"/>
    <property type="match status" value="1"/>
</dbReference>
<dbReference type="SMART" id="SM00387">
    <property type="entry name" value="HATPase_c"/>
    <property type="match status" value="1"/>
</dbReference>
<dbReference type="GO" id="GO:0000155">
    <property type="term" value="F:phosphorelay sensor kinase activity"/>
    <property type="evidence" value="ECO:0007669"/>
    <property type="project" value="InterPro"/>
</dbReference>
<organism evidence="13 14">
    <name type="scientific">Alkalimonas amylolytica</name>
    <dbReference type="NCBI Taxonomy" id="152573"/>
    <lineage>
        <taxon>Bacteria</taxon>
        <taxon>Pseudomonadati</taxon>
        <taxon>Pseudomonadota</taxon>
        <taxon>Gammaproteobacteria</taxon>
        <taxon>Alkalimonas</taxon>
    </lineage>
</organism>
<dbReference type="PROSITE" id="PS50109">
    <property type="entry name" value="HIS_KIN"/>
    <property type="match status" value="1"/>
</dbReference>
<dbReference type="InterPro" id="IPR036097">
    <property type="entry name" value="HisK_dim/P_sf"/>
</dbReference>
<dbReference type="PANTHER" id="PTHR44936:SF10">
    <property type="entry name" value="SENSOR PROTEIN RSTB"/>
    <property type="match status" value="1"/>
</dbReference>
<accession>A0A1H3ZIZ2</accession>
<name>A0A1H3ZIZ2_ALKAM</name>
<dbReference type="InterPro" id="IPR003660">
    <property type="entry name" value="HAMP_dom"/>
</dbReference>
<dbReference type="EC" id="2.7.13.3" evidence="3"/>